<evidence type="ECO:0000256" key="15">
    <source>
        <dbReference type="SAM" id="MobiDB-lite"/>
    </source>
</evidence>
<dbReference type="InterPro" id="IPR006990">
    <property type="entry name" value="Tweety"/>
</dbReference>
<feature type="region of interest" description="Disordered" evidence="15">
    <location>
        <begin position="434"/>
        <end position="594"/>
    </location>
</feature>
<dbReference type="InterPro" id="IPR000717">
    <property type="entry name" value="PCI_dom"/>
</dbReference>
<dbReference type="KEGG" id="hai:109372463"/>
<feature type="region of interest" description="Disordered" evidence="15">
    <location>
        <begin position="1"/>
        <end position="33"/>
    </location>
</feature>
<evidence type="ECO:0000256" key="9">
    <source>
        <dbReference type="ARBA" id="ARBA00023173"/>
    </source>
</evidence>
<feature type="region of interest" description="Disordered" evidence="15">
    <location>
        <begin position="118"/>
        <end position="219"/>
    </location>
</feature>
<name>A0A8B7PXN5_HIPAR</name>
<comment type="subunit">
    <text evidence="14">May be part of a SEM1-containing complex.</text>
</comment>
<accession>A0A8B7PXN5</accession>
<evidence type="ECO:0000256" key="4">
    <source>
        <dbReference type="ARBA" id="ARBA00022475"/>
    </source>
</evidence>
<dbReference type="PROSITE" id="PS50250">
    <property type="entry name" value="PCI"/>
    <property type="match status" value="1"/>
</dbReference>
<keyword evidence="9" id="KW-0869">Chloride channel</keyword>
<evidence type="ECO:0000256" key="13">
    <source>
        <dbReference type="ARBA" id="ARBA00044642"/>
    </source>
</evidence>
<protein>
    <submittedName>
        <fullName evidence="18">Leukocyte receptor cluster member 8</fullName>
    </submittedName>
</protein>
<keyword evidence="10" id="KW-0325">Glycoprotein</keyword>
<dbReference type="PANTHER" id="PTHR12436">
    <property type="entry name" value="80 KDA MCM3-ASSOCIATED PROTEIN"/>
    <property type="match status" value="1"/>
</dbReference>
<dbReference type="InterPro" id="IPR005062">
    <property type="entry name" value="SAC3/GANP/THP3_conserved"/>
</dbReference>
<comment type="catalytic activity">
    <reaction evidence="13">
        <text>L-glutamate(out) = L-glutamate(in)</text>
        <dbReference type="Rhea" id="RHEA:66336"/>
        <dbReference type="ChEBI" id="CHEBI:29985"/>
    </reaction>
    <physiologicalReaction direction="right-to-left" evidence="13">
        <dbReference type="Rhea" id="RHEA:66338"/>
    </physiologicalReaction>
</comment>
<dbReference type="Pfam" id="PF04906">
    <property type="entry name" value="Tweety"/>
    <property type="match status" value="1"/>
</dbReference>
<keyword evidence="4" id="KW-1003">Cell membrane</keyword>
<gene>
    <name evidence="18" type="primary">LENG8</name>
</gene>
<dbReference type="RefSeq" id="XP_019481275.1">
    <property type="nucleotide sequence ID" value="XM_019625730.1"/>
</dbReference>
<keyword evidence="6" id="KW-1133">Transmembrane helix</keyword>
<dbReference type="GO" id="GO:0005634">
    <property type="term" value="C:nucleus"/>
    <property type="evidence" value="ECO:0007669"/>
    <property type="project" value="TreeGrafter"/>
</dbReference>
<reference evidence="18" key="1">
    <citation type="submission" date="2025-08" db="UniProtKB">
        <authorList>
            <consortium name="RefSeq"/>
        </authorList>
    </citation>
    <scope>IDENTIFICATION</scope>
    <source>
        <tissue evidence="18">Muscle</tissue>
    </source>
</reference>
<evidence type="ECO:0000256" key="6">
    <source>
        <dbReference type="ARBA" id="ARBA00022989"/>
    </source>
</evidence>
<evidence type="ECO:0000256" key="1">
    <source>
        <dbReference type="ARBA" id="ARBA00004651"/>
    </source>
</evidence>
<dbReference type="GO" id="GO:0005886">
    <property type="term" value="C:plasma membrane"/>
    <property type="evidence" value="ECO:0007669"/>
    <property type="project" value="UniProtKB-SubCell"/>
</dbReference>
<evidence type="ECO:0000313" key="18">
    <source>
        <dbReference type="RefSeq" id="XP_019481275.1"/>
    </source>
</evidence>
<keyword evidence="7" id="KW-0406">Ion transport</keyword>
<evidence type="ECO:0000256" key="2">
    <source>
        <dbReference type="ARBA" id="ARBA00009849"/>
    </source>
</evidence>
<evidence type="ECO:0000313" key="17">
    <source>
        <dbReference type="Proteomes" id="UP000694851"/>
    </source>
</evidence>
<dbReference type="AlphaFoldDB" id="A0A8B7PXN5"/>
<dbReference type="FunFam" id="1.25.40.990:FF:000002">
    <property type="entry name" value="Leukocyte receptor cluster member 8 homolog"/>
    <property type="match status" value="1"/>
</dbReference>
<keyword evidence="8" id="KW-0472">Membrane</keyword>
<feature type="domain" description="PCI" evidence="16">
    <location>
        <begin position="735"/>
        <end position="899"/>
    </location>
</feature>
<evidence type="ECO:0000259" key="16">
    <source>
        <dbReference type="PROSITE" id="PS50250"/>
    </source>
</evidence>
<evidence type="ECO:0000256" key="7">
    <source>
        <dbReference type="ARBA" id="ARBA00023065"/>
    </source>
</evidence>
<sequence length="899" mass="98811">MAANVGDQRGTDWSSQYSMVAGTGRENGMETPMHENPEWEKARQALASISKAGAAGSSAKASSNGPVASAQYVPQAEASVLQQQQYYQWYQQYSYAYPYSYYYPVSMYQSYGSPSQYGMAGSYGSATPQQSSAPQHQGTLNQPPVPSMDDSMSYQAPPQQLPTAQPPQPSNPPHGAHALNSGPQPGTAPASQHSQAGPASGQAYGPHAYTEPAKPKKGQQLWNRMKRKMTVMSLVVLVLSWGSLGLEAATAVGLSDFCSSPDTYVLNLTQEETGLGSDILNYYFLCNQAVSSPFQQRLTLSQRALANIHSQLQGLEREAVPQFPSAQVGRAGRSPYNQPPGKECGACRRGRVDGRVVVTTGSAGGRAPAESLQMCSPRGSLSGKPDDWPQDMKEYVERCFTACESEEDKDRTEKLLKEVLQARLQDGSAYTIDWSREPLPGLTREPVAESPKKKRWEAPSNLHPPRGAGATTRGGAAQSQRGTPGGGGASRARGSSFAKFGNRNVFMKDHSSSSSTDSRSRSSSRSPSRHFRRSDSHSDSDSSYSGNECQPVGRRNPPPKGRGGRGAHMDRGRGRAQRGKRHDLAPTKRSRKRMVALECEDPERELKKQKRAARFQHGHSRRLRLEPLVLQVGGLESSGADPDWQELQIVGTCPDVTKHYLRLTCAPDPSTVRPVPVLKKSLCMVKSHWKEKQDYAFACEQMKSIRQDLTVQGVRTEFTVEVYETHARIALEKGDHEEFNQCQTQLKSLYAENLPGNVGEFTAYRILYYMFTKNSGDITTELAYLTRELKTDPCVAHALALRAAWALGNYHRFFRLYCHAPCMSGYLVDKFADRERKAALKAMIKTFRPALPISYLQAELAFEGEAACRAFLEPLGLAYLGPDNASIDCRLSLAQLSAF</sequence>
<dbReference type="GO" id="GO:0034707">
    <property type="term" value="C:chloride channel complex"/>
    <property type="evidence" value="ECO:0007669"/>
    <property type="project" value="UniProtKB-KW"/>
</dbReference>
<dbReference type="Proteomes" id="UP000694851">
    <property type="component" value="Unplaced"/>
</dbReference>
<dbReference type="GeneID" id="109372463"/>
<evidence type="ECO:0000256" key="5">
    <source>
        <dbReference type="ARBA" id="ARBA00022692"/>
    </source>
</evidence>
<evidence type="ECO:0000256" key="3">
    <source>
        <dbReference type="ARBA" id="ARBA00022448"/>
    </source>
</evidence>
<feature type="region of interest" description="Disordered" evidence="15">
    <location>
        <begin position="361"/>
        <end position="389"/>
    </location>
</feature>
<keyword evidence="11" id="KW-0868">Chloride</keyword>
<organism evidence="17 18">
    <name type="scientific">Hipposideros armiger</name>
    <name type="common">Great Himalayan leaf-nosed bat</name>
    <dbReference type="NCBI Taxonomy" id="186990"/>
    <lineage>
        <taxon>Eukaryota</taxon>
        <taxon>Metazoa</taxon>
        <taxon>Chordata</taxon>
        <taxon>Craniata</taxon>
        <taxon>Vertebrata</taxon>
        <taxon>Euteleostomi</taxon>
        <taxon>Mammalia</taxon>
        <taxon>Eutheria</taxon>
        <taxon>Laurasiatheria</taxon>
        <taxon>Chiroptera</taxon>
        <taxon>Yinpterochiroptera</taxon>
        <taxon>Rhinolophoidea</taxon>
        <taxon>Hipposideridae</taxon>
        <taxon>Hipposideros</taxon>
    </lineage>
</organism>
<proteinExistence type="inferred from homology"/>
<comment type="similarity">
    <text evidence="2">Belongs to the tweety family.</text>
</comment>
<dbReference type="PANTHER" id="PTHR12436:SF4">
    <property type="entry name" value="LEUKOCYTE RECEPTOR CLUSTER MEMBER 8"/>
    <property type="match status" value="1"/>
</dbReference>
<dbReference type="OrthoDB" id="199574at2759"/>
<dbReference type="CTD" id="114823"/>
<evidence type="ECO:0000256" key="10">
    <source>
        <dbReference type="ARBA" id="ARBA00023180"/>
    </source>
</evidence>
<evidence type="ECO:0000256" key="12">
    <source>
        <dbReference type="ARBA" id="ARBA00023303"/>
    </source>
</evidence>
<feature type="compositionally biased region" description="Low complexity" evidence="15">
    <location>
        <begin position="466"/>
        <end position="477"/>
    </location>
</feature>
<feature type="compositionally biased region" description="Low complexity" evidence="15">
    <location>
        <begin position="541"/>
        <end position="555"/>
    </location>
</feature>
<comment type="subcellular location">
    <subcellularLocation>
        <location evidence="1">Cell membrane</location>
        <topology evidence="1">Multi-pass membrane protein</topology>
    </subcellularLocation>
</comment>
<dbReference type="Gene3D" id="1.25.40.990">
    <property type="match status" value="1"/>
</dbReference>
<keyword evidence="3" id="KW-0813">Transport</keyword>
<keyword evidence="17" id="KW-1185">Reference proteome</keyword>
<keyword evidence="5" id="KW-0812">Transmembrane</keyword>
<feature type="compositionally biased region" description="Low complexity" evidence="15">
    <location>
        <begin position="512"/>
        <end position="526"/>
    </location>
</feature>
<keyword evidence="18" id="KW-0675">Receptor</keyword>
<feature type="compositionally biased region" description="Polar residues" evidence="15">
    <location>
        <begin position="181"/>
        <end position="197"/>
    </location>
</feature>
<dbReference type="InterPro" id="IPR045107">
    <property type="entry name" value="SAC3/GANP/THP3"/>
</dbReference>
<evidence type="ECO:0000256" key="8">
    <source>
        <dbReference type="ARBA" id="ARBA00023136"/>
    </source>
</evidence>
<keyword evidence="12" id="KW-0407">Ion channel</keyword>
<evidence type="ECO:0000256" key="14">
    <source>
        <dbReference type="ARBA" id="ARBA00065707"/>
    </source>
</evidence>
<dbReference type="Pfam" id="PF03399">
    <property type="entry name" value="SAC3_GANP"/>
    <property type="match status" value="1"/>
</dbReference>
<feature type="compositionally biased region" description="Polar residues" evidence="15">
    <location>
        <begin position="124"/>
        <end position="142"/>
    </location>
</feature>
<dbReference type="GO" id="GO:0005254">
    <property type="term" value="F:chloride channel activity"/>
    <property type="evidence" value="ECO:0007669"/>
    <property type="project" value="UniProtKB-KW"/>
</dbReference>
<evidence type="ECO:0000256" key="11">
    <source>
        <dbReference type="ARBA" id="ARBA00023214"/>
    </source>
</evidence>